<keyword evidence="3 10" id="KW-0812">Transmembrane</keyword>
<evidence type="ECO:0000256" key="4">
    <source>
        <dbReference type="ARBA" id="ARBA00022729"/>
    </source>
</evidence>
<evidence type="ECO:0000256" key="9">
    <source>
        <dbReference type="ARBA" id="ARBA00023180"/>
    </source>
</evidence>
<dbReference type="AlphaFoldDB" id="A0A9W7WTG7"/>
<keyword evidence="7 10" id="KW-0472">Membrane</keyword>
<evidence type="ECO:0000256" key="10">
    <source>
        <dbReference type="SAM" id="Phobius"/>
    </source>
</evidence>
<feature type="domain" description="Fibronectin type-III" evidence="11">
    <location>
        <begin position="415"/>
        <end position="510"/>
    </location>
</feature>
<evidence type="ECO:0000256" key="8">
    <source>
        <dbReference type="ARBA" id="ARBA00023170"/>
    </source>
</evidence>
<dbReference type="InterPro" id="IPR052672">
    <property type="entry name" value="Type1_Cytokine_Rcpt_Type2"/>
</dbReference>
<dbReference type="InterPro" id="IPR003961">
    <property type="entry name" value="FN3_dom"/>
</dbReference>
<evidence type="ECO:0000256" key="5">
    <source>
        <dbReference type="ARBA" id="ARBA00022737"/>
    </source>
</evidence>
<evidence type="ECO:0000259" key="11">
    <source>
        <dbReference type="PROSITE" id="PS50853"/>
    </source>
</evidence>
<comment type="similarity">
    <text evidence="2">Belongs to the type I cytokine receptor family. Type 2 subfamily.</text>
</comment>
<feature type="domain" description="Fibronectin type-III" evidence="11">
    <location>
        <begin position="511"/>
        <end position="613"/>
    </location>
</feature>
<keyword evidence="9" id="KW-0325">Glycoprotein</keyword>
<evidence type="ECO:0000256" key="7">
    <source>
        <dbReference type="ARBA" id="ARBA00023136"/>
    </source>
</evidence>
<keyword evidence="4" id="KW-0732">Signal</keyword>
<dbReference type="InterPro" id="IPR013783">
    <property type="entry name" value="Ig-like_fold"/>
</dbReference>
<dbReference type="Proteomes" id="UP001059041">
    <property type="component" value="Linkage Group LG7"/>
</dbReference>
<sequence>MYKRDSGRQKHEMDFIIGVWQVVLLFLFNCKLCGCYGIICAGTVMVKSNIIRLGTNLTVRCQSDTERCGRHFAITFNGKTIFEKTNCSFVQTEIVVNQPRSWVLCSVKENENWHIVCGQDLTAGYPPPKPTKFNCVTHRHSDYVICSMAVTTETHLSTNYTVTFEHKWTSQSLQYEMKNGHVSVPRSVFNETLTYEVHVKGYNELGEANSTFTFSVLNCVIPSTPEITKVEFNKGSFSPTIRWESSDDSLKPSLRFRSIHNNQDWVLGKVTELQDGLILMQESLEPFMSYVLELRVCVNLTNCSMWSHPFNINSPGIAPSHKLDVWRIIKKKDAHGLQHVTVLWKPYKSENYTGNLLQYKLSYEEKDKVHEMNCSADITRHTLQLPLEVAEINVNAITSAGSSPSAPVSLAYTGKPAPIITHLAPATGGSVRLDWDVSHYSEGVERIMGFVVQWHKSPVHLQWKRLAKDSSYTFLEGMQAGVLYNISLYIEEASGVSDPAFAQVYSKEEKPLTGPDVSITHVEEKHVLIQWEELEQEKRRGFITNYTIYFQRHTDKTLIQNTTLPNTLPRSLNWKLLDPQESLDVLVSAWNSAGEGPKGKAATSLPSLTCGKTVSDYTTDRMVAGFCLVAAVPIVILANLMYLKCVRQRMMKMCMSMGVTWLFENLPKFDNSNAIKLLKDESYHPWGPLTGDSDPPLTPIEEVTPSWERQDSYPTVLHEDVPDIPVERQSCIECPYKPQRTEGVYETTEEEVKDEEDQFHSLMSPLHLLYDFSWDISSIPVIPGRLNSILPMDGSLGSLSVLESFLSTPQSNENDGGIKEYKRNVETRTVEQSSFISQTVLPNDLESCFLNSSPYSPQGGCFRFLQEED</sequence>
<dbReference type="InterPro" id="IPR036116">
    <property type="entry name" value="FN3_sf"/>
</dbReference>
<evidence type="ECO:0000256" key="1">
    <source>
        <dbReference type="ARBA" id="ARBA00004479"/>
    </source>
</evidence>
<reference evidence="12" key="1">
    <citation type="submission" date="2021-02" db="EMBL/GenBank/DDBJ databases">
        <title>Comparative genomics reveals that relaxation of natural selection precedes convergent phenotypic evolution of cavefish.</title>
        <authorList>
            <person name="Peng Z."/>
        </authorList>
    </citation>
    <scope>NUCLEOTIDE SEQUENCE</scope>
    <source>
        <tissue evidence="12">Muscle</tissue>
    </source>
</reference>
<evidence type="ECO:0000313" key="13">
    <source>
        <dbReference type="Proteomes" id="UP001059041"/>
    </source>
</evidence>
<gene>
    <name evidence="12" type="ORF">IRJ41_012954</name>
</gene>
<dbReference type="PANTHER" id="PTHR48423:SF2">
    <property type="entry name" value="INTERLEUKIN-12 RECEPTOR SUBUNIT BETA-2"/>
    <property type="match status" value="1"/>
</dbReference>
<evidence type="ECO:0000313" key="12">
    <source>
        <dbReference type="EMBL" id="KAI7807935.1"/>
    </source>
</evidence>
<keyword evidence="5" id="KW-0677">Repeat</keyword>
<feature type="domain" description="Fibronectin type-III" evidence="11">
    <location>
        <begin position="221"/>
        <end position="317"/>
    </location>
</feature>
<protein>
    <submittedName>
        <fullName evidence="12">Interleukin 23 receptor</fullName>
    </submittedName>
</protein>
<keyword evidence="8 12" id="KW-0675">Receptor</keyword>
<dbReference type="PANTHER" id="PTHR48423">
    <property type="entry name" value="INTERLEUKIN-27 RECEPTOR SUBUNIT ALPHA"/>
    <property type="match status" value="1"/>
</dbReference>
<keyword evidence="6 10" id="KW-1133">Transmembrane helix</keyword>
<dbReference type="Gene3D" id="2.60.40.10">
    <property type="entry name" value="Immunoglobulins"/>
    <property type="match status" value="5"/>
</dbReference>
<proteinExistence type="inferred from homology"/>
<dbReference type="EMBL" id="JAFHDT010000007">
    <property type="protein sequence ID" value="KAI7807935.1"/>
    <property type="molecule type" value="Genomic_DNA"/>
</dbReference>
<comment type="caution">
    <text evidence="12">The sequence shown here is derived from an EMBL/GenBank/DDBJ whole genome shotgun (WGS) entry which is preliminary data.</text>
</comment>
<dbReference type="GO" id="GO:0005886">
    <property type="term" value="C:plasma membrane"/>
    <property type="evidence" value="ECO:0007669"/>
    <property type="project" value="UniProtKB-ARBA"/>
</dbReference>
<dbReference type="OrthoDB" id="9897281at2759"/>
<evidence type="ECO:0000256" key="2">
    <source>
        <dbReference type="ARBA" id="ARBA00008921"/>
    </source>
</evidence>
<dbReference type="CDD" id="cd00063">
    <property type="entry name" value="FN3"/>
    <property type="match status" value="1"/>
</dbReference>
<dbReference type="SMART" id="SM00060">
    <property type="entry name" value="FN3"/>
    <property type="match status" value="3"/>
</dbReference>
<feature type="transmembrane region" description="Helical" evidence="10">
    <location>
        <begin position="622"/>
        <end position="643"/>
    </location>
</feature>
<keyword evidence="13" id="KW-1185">Reference proteome</keyword>
<evidence type="ECO:0000256" key="6">
    <source>
        <dbReference type="ARBA" id="ARBA00022989"/>
    </source>
</evidence>
<organism evidence="12 13">
    <name type="scientific">Triplophysa rosa</name>
    <name type="common">Cave loach</name>
    <dbReference type="NCBI Taxonomy" id="992332"/>
    <lineage>
        <taxon>Eukaryota</taxon>
        <taxon>Metazoa</taxon>
        <taxon>Chordata</taxon>
        <taxon>Craniata</taxon>
        <taxon>Vertebrata</taxon>
        <taxon>Euteleostomi</taxon>
        <taxon>Actinopterygii</taxon>
        <taxon>Neopterygii</taxon>
        <taxon>Teleostei</taxon>
        <taxon>Ostariophysi</taxon>
        <taxon>Cypriniformes</taxon>
        <taxon>Nemacheilidae</taxon>
        <taxon>Triplophysa</taxon>
    </lineage>
</organism>
<evidence type="ECO:0000256" key="3">
    <source>
        <dbReference type="ARBA" id="ARBA00022692"/>
    </source>
</evidence>
<name>A0A9W7WTG7_TRIRA</name>
<comment type="subcellular location">
    <subcellularLocation>
        <location evidence="1">Membrane</location>
        <topology evidence="1">Single-pass type I membrane protein</topology>
    </subcellularLocation>
</comment>
<dbReference type="SUPFAM" id="SSF49265">
    <property type="entry name" value="Fibronectin type III"/>
    <property type="match status" value="3"/>
</dbReference>
<accession>A0A9W7WTG7</accession>
<dbReference type="PROSITE" id="PS50853">
    <property type="entry name" value="FN3"/>
    <property type="match status" value="3"/>
</dbReference>